<dbReference type="WBParaSite" id="SBAD_0000219601-mRNA-1">
    <property type="protein sequence ID" value="SBAD_0000219601-mRNA-1"/>
    <property type="gene ID" value="SBAD_0000219601"/>
</dbReference>
<reference evidence="1 2" key="2">
    <citation type="submission" date="2018-11" db="EMBL/GenBank/DDBJ databases">
        <authorList>
            <consortium name="Pathogen Informatics"/>
        </authorList>
    </citation>
    <scope>NUCLEOTIDE SEQUENCE [LARGE SCALE GENOMIC DNA]</scope>
</reference>
<reference evidence="3" key="1">
    <citation type="submission" date="2016-06" db="UniProtKB">
        <authorList>
            <consortium name="WormBaseParasite"/>
        </authorList>
    </citation>
    <scope>IDENTIFICATION</scope>
</reference>
<accession>A0A183IEP9</accession>
<dbReference type="Proteomes" id="UP000270296">
    <property type="component" value="Unassembled WGS sequence"/>
</dbReference>
<keyword evidence="2" id="KW-1185">Reference proteome</keyword>
<evidence type="ECO:0000313" key="2">
    <source>
        <dbReference type="Proteomes" id="UP000270296"/>
    </source>
</evidence>
<proteinExistence type="predicted"/>
<organism evidence="3">
    <name type="scientific">Soboliphyme baturini</name>
    <dbReference type="NCBI Taxonomy" id="241478"/>
    <lineage>
        <taxon>Eukaryota</taxon>
        <taxon>Metazoa</taxon>
        <taxon>Ecdysozoa</taxon>
        <taxon>Nematoda</taxon>
        <taxon>Enoplea</taxon>
        <taxon>Dorylaimia</taxon>
        <taxon>Dioctophymatida</taxon>
        <taxon>Dioctophymatoidea</taxon>
        <taxon>Soboliphymatidae</taxon>
        <taxon>Soboliphyme</taxon>
    </lineage>
</organism>
<dbReference type="EMBL" id="UZAM01007083">
    <property type="protein sequence ID" value="VDO96497.1"/>
    <property type="molecule type" value="Genomic_DNA"/>
</dbReference>
<name>A0A183IEP9_9BILA</name>
<evidence type="ECO:0000313" key="3">
    <source>
        <dbReference type="WBParaSite" id="SBAD_0000219601-mRNA-1"/>
    </source>
</evidence>
<dbReference type="AlphaFoldDB" id="A0A183IEP9"/>
<gene>
    <name evidence="1" type="ORF">SBAD_LOCUS2093</name>
</gene>
<evidence type="ECO:0000313" key="1">
    <source>
        <dbReference type="EMBL" id="VDO96497.1"/>
    </source>
</evidence>
<sequence length="321" mass="36974">MLRRHGQFDGSKALWGPALCPRVDQTAVTRKQPKPRLKARGIDAQRWSYVKQDTIVCLEEDNRHGDLQLDTNDPDCPGGWSRGTMTCQRSSIGTAARQMHRATAGRRVTDRSRSERGFRTFKDLQHFLSIVVPAEAHNLVRLSLKRRETISEYATCGKYLLCVIPPISLFLQNKTVPRVRHHWKRNFRSREDKLKENNEWRRRRRSEVIDKGQVSSMWTSPEETSNHQRINFWLFCHCVTLVRIERVLHVEFAVGDELGFAGVRFSSTCCRVNCELLKRLTGGTSSLMRTSSQQCLGMRMAYLLDKPGWRLPVTVGSHEVA</sequence>
<protein>
    <submittedName>
        <fullName evidence="1 3">Uncharacterized protein</fullName>
    </submittedName>
</protein>